<evidence type="ECO:0000313" key="10">
    <source>
        <dbReference type="Proteomes" id="UP000182063"/>
    </source>
</evidence>
<name>A0A1L3ZTL1_9SPHN</name>
<dbReference type="SUPFAM" id="SSF51905">
    <property type="entry name" value="FAD/NAD(P)-binding domain"/>
    <property type="match status" value="1"/>
</dbReference>
<dbReference type="STRING" id="1921510.BSL82_06370"/>
<evidence type="ECO:0000313" key="9">
    <source>
        <dbReference type="EMBL" id="API58981.1"/>
    </source>
</evidence>
<dbReference type="Proteomes" id="UP000182063">
    <property type="component" value="Chromosome"/>
</dbReference>
<evidence type="ECO:0000256" key="3">
    <source>
        <dbReference type="ARBA" id="ARBA00022630"/>
    </source>
</evidence>
<keyword evidence="5" id="KW-0560">Oxidoreductase</keyword>
<dbReference type="KEGG" id="sphj:BSL82_06370"/>
<dbReference type="Gene3D" id="3.50.50.60">
    <property type="entry name" value="FAD/NAD(P)-binding domain"/>
    <property type="match status" value="1"/>
</dbReference>
<dbReference type="Gene3D" id="1.10.8.870">
    <property type="entry name" value="Alpha-glycerophosphate oxidase, cap domain"/>
    <property type="match status" value="1"/>
</dbReference>
<protein>
    <submittedName>
        <fullName evidence="9">Uncharacterized protein</fullName>
    </submittedName>
</protein>
<sequence>MGSGDSFDIFVIGGGINGAAIARDAAGRGLSVGLAERGDFGGGTSSASTKLLHGGLRYLEFGDFGLVKKALNERSVIFDSAPHLAWPMPFVIPRMRDARPEWQIRLALLLYDHLGDRGGMAKSRTIRLRQDRAGRGLDPGIFKGWRYWDGWIDDARMVIALLRDAEARGATLFPRIAATHAERAGGGWRITLSDERTVEARHLVNATGPWAERTAREIMQVEDLPALRLVQGSHIVVERPTSAEDALMIQQPDKRVVFMVPLGDEHLMIGTTETPLSAMPATPSPTRDEIVYLLMAANQVLAKPIAVADIVHTVAGVRPLVVDPGKDARETSRDWRLHMHEAGDALTVVGGKITTHRLLAEDVLARLQPSTKPWTAGETLPGGDFQPRPGERNRDAHARWLEGLPRRFSDYDPAIVRRFARRFGREAEQMLTDGIGAETAGLFEAELRHFVTREWAATADDILWRRTRVGISASPNAERDIDHWISRFTLEAAGPGKRRKS</sequence>
<dbReference type="InterPro" id="IPR000447">
    <property type="entry name" value="G3P_DH_FAD-dep"/>
</dbReference>
<dbReference type="GO" id="GO:0004368">
    <property type="term" value="F:glycerol-3-phosphate dehydrogenase (quinone) activity"/>
    <property type="evidence" value="ECO:0007669"/>
    <property type="project" value="InterPro"/>
</dbReference>
<accession>A0A1L3ZTL1</accession>
<dbReference type="NCBIfam" id="NF009906">
    <property type="entry name" value="PRK13369.1"/>
    <property type="match status" value="1"/>
</dbReference>
<dbReference type="PANTHER" id="PTHR11985:SF15">
    <property type="entry name" value="GLYCEROL-3-PHOSPHATE DEHYDROGENASE, MITOCHONDRIAL"/>
    <property type="match status" value="1"/>
</dbReference>
<evidence type="ECO:0000256" key="6">
    <source>
        <dbReference type="SAM" id="MobiDB-lite"/>
    </source>
</evidence>
<gene>
    <name evidence="9" type="ORF">BSL82_06370</name>
</gene>
<keyword evidence="10" id="KW-1185">Reference proteome</keyword>
<comment type="similarity">
    <text evidence="2">Belongs to the FAD-dependent glycerol-3-phosphate dehydrogenase family.</text>
</comment>
<feature type="domain" description="FAD dependent oxidoreductase" evidence="7">
    <location>
        <begin position="8"/>
        <end position="326"/>
    </location>
</feature>
<evidence type="ECO:0000256" key="2">
    <source>
        <dbReference type="ARBA" id="ARBA00007330"/>
    </source>
</evidence>
<keyword evidence="3" id="KW-0285">Flavoprotein</keyword>
<keyword evidence="4" id="KW-0274">FAD</keyword>
<evidence type="ECO:0000256" key="4">
    <source>
        <dbReference type="ARBA" id="ARBA00022827"/>
    </source>
</evidence>
<feature type="region of interest" description="Disordered" evidence="6">
    <location>
        <begin position="372"/>
        <end position="391"/>
    </location>
</feature>
<dbReference type="OrthoDB" id="9766796at2"/>
<dbReference type="AlphaFoldDB" id="A0A1L3ZTL1"/>
<dbReference type="GO" id="GO:0046168">
    <property type="term" value="P:glycerol-3-phosphate catabolic process"/>
    <property type="evidence" value="ECO:0007669"/>
    <property type="project" value="TreeGrafter"/>
</dbReference>
<dbReference type="Pfam" id="PF01266">
    <property type="entry name" value="DAO"/>
    <property type="match status" value="1"/>
</dbReference>
<evidence type="ECO:0000256" key="1">
    <source>
        <dbReference type="ARBA" id="ARBA00001974"/>
    </source>
</evidence>
<dbReference type="NCBIfam" id="NF008899">
    <property type="entry name" value="PRK12266.1"/>
    <property type="match status" value="1"/>
</dbReference>
<dbReference type="InterPro" id="IPR036188">
    <property type="entry name" value="FAD/NAD-bd_sf"/>
</dbReference>
<proteinExistence type="inferred from homology"/>
<comment type="cofactor">
    <cofactor evidence="1">
        <name>FAD</name>
        <dbReference type="ChEBI" id="CHEBI:57692"/>
    </cofactor>
</comment>
<evidence type="ECO:0000259" key="8">
    <source>
        <dbReference type="Pfam" id="PF16901"/>
    </source>
</evidence>
<dbReference type="RefSeq" id="WP_072596533.1">
    <property type="nucleotide sequence ID" value="NZ_CP018221.1"/>
</dbReference>
<evidence type="ECO:0000259" key="7">
    <source>
        <dbReference type="Pfam" id="PF01266"/>
    </source>
</evidence>
<dbReference type="InterPro" id="IPR031656">
    <property type="entry name" value="DAO_C"/>
</dbReference>
<feature type="domain" description="Alpha-glycerophosphate oxidase C-terminal" evidence="8">
    <location>
        <begin position="400"/>
        <end position="477"/>
    </location>
</feature>
<reference evidence="10" key="1">
    <citation type="submission" date="2016-11" db="EMBL/GenBank/DDBJ databases">
        <title>Complete Genome Sequence of alachlor-degrading Sphingomonas sp. strain JJ-A5.</title>
        <authorList>
            <person name="Lee H."/>
            <person name="Ka J.-O."/>
        </authorList>
    </citation>
    <scope>NUCLEOTIDE SEQUENCE [LARGE SCALE GENOMIC DNA]</scope>
    <source>
        <strain evidence="10">JJ-A5</strain>
    </source>
</reference>
<evidence type="ECO:0000256" key="5">
    <source>
        <dbReference type="ARBA" id="ARBA00023002"/>
    </source>
</evidence>
<dbReference type="InterPro" id="IPR038299">
    <property type="entry name" value="DAO_C_sf"/>
</dbReference>
<organism evidence="9 10">
    <name type="scientific">Tardibacter chloracetimidivorans</name>
    <dbReference type="NCBI Taxonomy" id="1921510"/>
    <lineage>
        <taxon>Bacteria</taxon>
        <taxon>Pseudomonadati</taxon>
        <taxon>Pseudomonadota</taxon>
        <taxon>Alphaproteobacteria</taxon>
        <taxon>Sphingomonadales</taxon>
        <taxon>Sphingomonadaceae</taxon>
        <taxon>Tardibacter</taxon>
    </lineage>
</organism>
<dbReference type="InterPro" id="IPR006076">
    <property type="entry name" value="FAD-dep_OxRdtase"/>
</dbReference>
<dbReference type="Pfam" id="PF16901">
    <property type="entry name" value="DAO_C"/>
    <property type="match status" value="1"/>
</dbReference>
<dbReference type="EMBL" id="CP018221">
    <property type="protein sequence ID" value="API58981.1"/>
    <property type="molecule type" value="Genomic_DNA"/>
</dbReference>
<dbReference type="PANTHER" id="PTHR11985">
    <property type="entry name" value="GLYCEROL-3-PHOSPHATE DEHYDROGENASE"/>
    <property type="match status" value="1"/>
</dbReference>
<dbReference type="Gene3D" id="3.30.9.10">
    <property type="entry name" value="D-Amino Acid Oxidase, subunit A, domain 2"/>
    <property type="match status" value="1"/>
</dbReference>
<dbReference type="PRINTS" id="PR01001">
    <property type="entry name" value="FADG3PDH"/>
</dbReference>